<accession>A0A1Y6JS57</accession>
<proteinExistence type="predicted"/>
<dbReference type="Proteomes" id="UP000196842">
    <property type="component" value="Chromosome I"/>
</dbReference>
<organism evidence="1 2">
    <name type="scientific">Pseudomonas viridiflava</name>
    <name type="common">Phytomonas viridiflava</name>
    <dbReference type="NCBI Taxonomy" id="33069"/>
    <lineage>
        <taxon>Bacteria</taxon>
        <taxon>Pseudomonadati</taxon>
        <taxon>Pseudomonadota</taxon>
        <taxon>Gammaproteobacteria</taxon>
        <taxon>Pseudomonadales</taxon>
        <taxon>Pseudomonadaceae</taxon>
        <taxon>Pseudomonas</taxon>
    </lineage>
</organism>
<sequence>MTQQLFDFDLKRVSRWHYITGKTAINFPYPGCITGGWHFLSYFDRDSGVAKVSLAGIHYPNTDAFFGDTGITDVTEQPRKGGWPVEEKNLFMADHYRAAADMIVKWALSDSRHCNVEVAEWFPSPEARSRLLELLELGKPKLLELSRLQKVEAWLSSQ</sequence>
<dbReference type="EMBL" id="LT855380">
    <property type="protein sequence ID" value="SMS12674.1"/>
    <property type="molecule type" value="Genomic_DNA"/>
</dbReference>
<reference evidence="1 2" key="1">
    <citation type="submission" date="2017-05" db="EMBL/GenBank/DDBJ databases">
        <authorList>
            <person name="Song R."/>
            <person name="Chenine A.L."/>
            <person name="Ruprecht R.M."/>
        </authorList>
    </citation>
    <scope>NUCLEOTIDE SEQUENCE [LARGE SCALE GENOMIC DNA]</scope>
    <source>
        <strain evidence="1 2">CFBP 1590</strain>
    </source>
</reference>
<dbReference type="RefSeq" id="WP_088236172.1">
    <property type="nucleotide sequence ID" value="NZ_LT855380.1"/>
</dbReference>
<protein>
    <submittedName>
        <fullName evidence="1">Uncharacterized protein</fullName>
    </submittedName>
</protein>
<gene>
    <name evidence="1" type="ORF">CFBP1590__5088</name>
</gene>
<evidence type="ECO:0000313" key="1">
    <source>
        <dbReference type="EMBL" id="SMS12674.1"/>
    </source>
</evidence>
<evidence type="ECO:0000313" key="2">
    <source>
        <dbReference type="Proteomes" id="UP000196842"/>
    </source>
</evidence>
<dbReference type="GeneID" id="47766731"/>
<dbReference type="KEGG" id="pvd:CFBP1590__5088"/>
<dbReference type="AlphaFoldDB" id="A0A1Y6JS57"/>
<name>A0A1Y6JS57_PSEVI</name>